<comment type="similarity">
    <text evidence="2">Belongs to the bHLH protein family.</text>
</comment>
<dbReference type="Proteomes" id="UP001412067">
    <property type="component" value="Unassembled WGS sequence"/>
</dbReference>
<evidence type="ECO:0000256" key="1">
    <source>
        <dbReference type="ARBA" id="ARBA00004123"/>
    </source>
</evidence>
<dbReference type="PROSITE" id="PS50888">
    <property type="entry name" value="BHLH"/>
    <property type="match status" value="1"/>
</dbReference>
<keyword evidence="5" id="KW-0539">Nucleus</keyword>
<dbReference type="InterPro" id="IPR045843">
    <property type="entry name" value="IND-like"/>
</dbReference>
<dbReference type="Gene3D" id="4.10.280.10">
    <property type="entry name" value="Helix-loop-helix DNA-binding domain"/>
    <property type="match status" value="1"/>
</dbReference>
<feature type="region of interest" description="Disordered" evidence="6">
    <location>
        <begin position="28"/>
        <end position="54"/>
    </location>
</feature>
<evidence type="ECO:0000256" key="5">
    <source>
        <dbReference type="ARBA" id="ARBA00023242"/>
    </source>
</evidence>
<dbReference type="InterPro" id="IPR011598">
    <property type="entry name" value="bHLH_dom"/>
</dbReference>
<evidence type="ECO:0000313" key="8">
    <source>
        <dbReference type="EMBL" id="KAK8969303.1"/>
    </source>
</evidence>
<protein>
    <submittedName>
        <fullName evidence="8">Transcription factor HEC1</fullName>
    </submittedName>
</protein>
<comment type="caution">
    <text evidence="8">The sequence shown here is derived from an EMBL/GenBank/DDBJ whole genome shotgun (WGS) entry which is preliminary data.</text>
</comment>
<sequence>MDLDFTDSVPEFQLDWMAMLDQTDPAEAAFDFSFDPPPMPENEQASPSSPMPDQSVESMKEMIFYLAALQPVRVNPDLVKARPRRNVRISKDPQSVAARQRRERIGERIRTLQQLVPGGSKMDTASMLEEAVRYLKFLKEQVRAMEGAAATGHAGGLFGGGAGGRWNLHSVHRVSGGRGYLDAAAQMRG</sequence>
<dbReference type="EMBL" id="JBBWWR010000003">
    <property type="protein sequence ID" value="KAK8969303.1"/>
    <property type="molecule type" value="Genomic_DNA"/>
</dbReference>
<organism evidence="8 9">
    <name type="scientific">Platanthera guangdongensis</name>
    <dbReference type="NCBI Taxonomy" id="2320717"/>
    <lineage>
        <taxon>Eukaryota</taxon>
        <taxon>Viridiplantae</taxon>
        <taxon>Streptophyta</taxon>
        <taxon>Embryophyta</taxon>
        <taxon>Tracheophyta</taxon>
        <taxon>Spermatophyta</taxon>
        <taxon>Magnoliopsida</taxon>
        <taxon>Liliopsida</taxon>
        <taxon>Asparagales</taxon>
        <taxon>Orchidaceae</taxon>
        <taxon>Orchidoideae</taxon>
        <taxon>Orchideae</taxon>
        <taxon>Orchidinae</taxon>
        <taxon>Platanthera</taxon>
    </lineage>
</organism>
<accession>A0ABR2MZF8</accession>
<comment type="subcellular location">
    <subcellularLocation>
        <location evidence="1">Nucleus</location>
    </subcellularLocation>
</comment>
<evidence type="ECO:0000256" key="6">
    <source>
        <dbReference type="SAM" id="MobiDB-lite"/>
    </source>
</evidence>
<keyword evidence="4" id="KW-0804">Transcription</keyword>
<evidence type="ECO:0000256" key="4">
    <source>
        <dbReference type="ARBA" id="ARBA00023163"/>
    </source>
</evidence>
<dbReference type="InterPro" id="IPR036638">
    <property type="entry name" value="HLH_DNA-bd_sf"/>
</dbReference>
<gene>
    <name evidence="8" type="primary">HEC1</name>
    <name evidence="8" type="ORF">KSP40_PGU005327</name>
</gene>
<dbReference type="SMART" id="SM00353">
    <property type="entry name" value="HLH"/>
    <property type="match status" value="1"/>
</dbReference>
<dbReference type="SUPFAM" id="SSF47459">
    <property type="entry name" value="HLH, helix-loop-helix DNA-binding domain"/>
    <property type="match status" value="1"/>
</dbReference>
<keyword evidence="3" id="KW-0805">Transcription regulation</keyword>
<feature type="compositionally biased region" description="Polar residues" evidence="6">
    <location>
        <begin position="43"/>
        <end position="54"/>
    </location>
</feature>
<proteinExistence type="inferred from homology"/>
<evidence type="ECO:0000259" key="7">
    <source>
        <dbReference type="PROSITE" id="PS50888"/>
    </source>
</evidence>
<evidence type="ECO:0000256" key="3">
    <source>
        <dbReference type="ARBA" id="ARBA00023015"/>
    </source>
</evidence>
<evidence type="ECO:0000313" key="9">
    <source>
        <dbReference type="Proteomes" id="UP001412067"/>
    </source>
</evidence>
<evidence type="ECO:0000256" key="2">
    <source>
        <dbReference type="ARBA" id="ARBA00005510"/>
    </source>
</evidence>
<dbReference type="PANTHER" id="PTHR45914">
    <property type="entry name" value="TRANSCRIPTION FACTOR HEC3-RELATED"/>
    <property type="match status" value="1"/>
</dbReference>
<dbReference type="Pfam" id="PF00010">
    <property type="entry name" value="HLH"/>
    <property type="match status" value="1"/>
</dbReference>
<dbReference type="PANTHER" id="PTHR45914:SF54">
    <property type="entry name" value="OS08G0471401 PROTEIN"/>
    <property type="match status" value="1"/>
</dbReference>
<feature type="domain" description="BHLH" evidence="7">
    <location>
        <begin position="89"/>
        <end position="138"/>
    </location>
</feature>
<keyword evidence="9" id="KW-1185">Reference proteome</keyword>
<name>A0ABR2MZF8_9ASPA</name>
<reference evidence="8 9" key="1">
    <citation type="journal article" date="2022" name="Nat. Plants">
        <title>Genomes of leafy and leafless Platanthera orchids illuminate the evolution of mycoheterotrophy.</title>
        <authorList>
            <person name="Li M.H."/>
            <person name="Liu K.W."/>
            <person name="Li Z."/>
            <person name="Lu H.C."/>
            <person name="Ye Q.L."/>
            <person name="Zhang D."/>
            <person name="Wang J.Y."/>
            <person name="Li Y.F."/>
            <person name="Zhong Z.M."/>
            <person name="Liu X."/>
            <person name="Yu X."/>
            <person name="Liu D.K."/>
            <person name="Tu X.D."/>
            <person name="Liu B."/>
            <person name="Hao Y."/>
            <person name="Liao X.Y."/>
            <person name="Jiang Y.T."/>
            <person name="Sun W.H."/>
            <person name="Chen J."/>
            <person name="Chen Y.Q."/>
            <person name="Ai Y."/>
            <person name="Zhai J.W."/>
            <person name="Wu S.S."/>
            <person name="Zhou Z."/>
            <person name="Hsiao Y.Y."/>
            <person name="Wu W.L."/>
            <person name="Chen Y.Y."/>
            <person name="Lin Y.F."/>
            <person name="Hsu J.L."/>
            <person name="Li C.Y."/>
            <person name="Wang Z.W."/>
            <person name="Zhao X."/>
            <person name="Zhong W.Y."/>
            <person name="Ma X.K."/>
            <person name="Ma L."/>
            <person name="Huang J."/>
            <person name="Chen G.Z."/>
            <person name="Huang M.Z."/>
            <person name="Huang L."/>
            <person name="Peng D.H."/>
            <person name="Luo Y.B."/>
            <person name="Zou S.Q."/>
            <person name="Chen S.P."/>
            <person name="Lan S."/>
            <person name="Tsai W.C."/>
            <person name="Van de Peer Y."/>
            <person name="Liu Z.J."/>
        </authorList>
    </citation>
    <scope>NUCLEOTIDE SEQUENCE [LARGE SCALE GENOMIC DNA]</scope>
    <source>
        <strain evidence="8">Lor288</strain>
    </source>
</reference>